<feature type="binding site" evidence="7">
    <location>
        <position position="176"/>
    </location>
    <ligand>
        <name>L-glutamine</name>
        <dbReference type="ChEBI" id="CHEBI:58359"/>
    </ligand>
</feature>
<dbReference type="PANTHER" id="PTHR23090">
    <property type="entry name" value="NH 3 /GLUTAMINE-DEPENDENT NAD + SYNTHETASE"/>
    <property type="match status" value="1"/>
</dbReference>
<dbReference type="CDD" id="cd00553">
    <property type="entry name" value="NAD_synthase"/>
    <property type="match status" value="1"/>
</dbReference>
<comment type="similarity">
    <text evidence="2 7 8">In the C-terminal section; belongs to the NAD synthetase family.</text>
</comment>
<feature type="active site" description="For glutaminase activity" evidence="7">
    <location>
        <position position="109"/>
    </location>
</feature>
<dbReference type="PIRSF" id="PIRSF006630">
    <property type="entry name" value="NADS_GAT"/>
    <property type="match status" value="1"/>
</dbReference>
<comment type="catalytic activity">
    <reaction evidence="7 8">
        <text>deamido-NAD(+) + L-glutamine + ATP + H2O = L-glutamate + AMP + diphosphate + NAD(+) + H(+)</text>
        <dbReference type="Rhea" id="RHEA:24384"/>
        <dbReference type="ChEBI" id="CHEBI:15377"/>
        <dbReference type="ChEBI" id="CHEBI:15378"/>
        <dbReference type="ChEBI" id="CHEBI:29985"/>
        <dbReference type="ChEBI" id="CHEBI:30616"/>
        <dbReference type="ChEBI" id="CHEBI:33019"/>
        <dbReference type="ChEBI" id="CHEBI:57540"/>
        <dbReference type="ChEBI" id="CHEBI:58359"/>
        <dbReference type="ChEBI" id="CHEBI:58437"/>
        <dbReference type="ChEBI" id="CHEBI:456215"/>
        <dbReference type="EC" id="6.3.5.1"/>
    </reaction>
</comment>
<dbReference type="InterPro" id="IPR003694">
    <property type="entry name" value="NAD_synthase"/>
</dbReference>
<feature type="active site" description="Nucleophile; for glutaminase activity" evidence="7">
    <location>
        <position position="144"/>
    </location>
</feature>
<name>A0ABU5NBU4_9RICK</name>
<feature type="binding site" evidence="7">
    <location>
        <position position="170"/>
    </location>
    <ligand>
        <name>L-glutamine</name>
        <dbReference type="ChEBI" id="CHEBI:58359"/>
    </ligand>
</feature>
<dbReference type="PROSITE" id="PS50263">
    <property type="entry name" value="CN_HYDROLASE"/>
    <property type="match status" value="1"/>
</dbReference>
<feature type="binding site" evidence="7">
    <location>
        <position position="363"/>
    </location>
    <ligand>
        <name>deamido-NAD(+)</name>
        <dbReference type="ChEBI" id="CHEBI:58437"/>
        <note>ligand shared between two neighboring subunits</note>
    </ligand>
</feature>
<evidence type="ECO:0000256" key="1">
    <source>
        <dbReference type="ARBA" id="ARBA00005188"/>
    </source>
</evidence>
<dbReference type="EC" id="6.3.5.1" evidence="7 8"/>
<keyword evidence="12" id="KW-1185">Reference proteome</keyword>
<dbReference type="HAMAP" id="MF_02090">
    <property type="entry name" value="NadE_glutamine_dep"/>
    <property type="match status" value="1"/>
</dbReference>
<keyword evidence="6 7" id="KW-0520">NAD</keyword>
<dbReference type="Gene3D" id="3.40.50.620">
    <property type="entry name" value="HUPs"/>
    <property type="match status" value="1"/>
</dbReference>
<accession>A0ABU5NBU4</accession>
<gene>
    <name evidence="7" type="primary">nadE</name>
    <name evidence="11" type="ORF">Megvenef_00591</name>
</gene>
<dbReference type="SUPFAM" id="SSF56317">
    <property type="entry name" value="Carbon-nitrogen hydrolase"/>
    <property type="match status" value="1"/>
</dbReference>
<dbReference type="EMBL" id="JARJFB010000032">
    <property type="protein sequence ID" value="MEA0970624.1"/>
    <property type="molecule type" value="Genomic_DNA"/>
</dbReference>
<keyword evidence="5 7" id="KW-0067">ATP-binding</keyword>
<dbReference type="NCBIfam" id="TIGR00552">
    <property type="entry name" value="nadE"/>
    <property type="match status" value="1"/>
</dbReference>
<keyword evidence="3 7" id="KW-0436">Ligase</keyword>
<dbReference type="Proteomes" id="UP001291687">
    <property type="component" value="Unassembled WGS sequence"/>
</dbReference>
<protein>
    <recommendedName>
        <fullName evidence="7 8">Glutamine-dependent NAD(+) synthetase</fullName>
        <ecNumber evidence="7 8">6.3.5.1</ecNumber>
    </recommendedName>
    <alternativeName>
        <fullName evidence="7 8">NAD(+) synthase [glutamine-hydrolyzing]</fullName>
    </alternativeName>
</protein>
<feature type="binding site" evidence="7">
    <location>
        <position position="392"/>
    </location>
    <ligand>
        <name>deamido-NAD(+)</name>
        <dbReference type="ChEBI" id="CHEBI:58437"/>
        <note>ligand shared between two neighboring subunits</note>
    </ligand>
</feature>
<dbReference type="Pfam" id="PF00795">
    <property type="entry name" value="CN_hydrolase"/>
    <property type="match status" value="1"/>
</dbReference>
<comment type="caution">
    <text evidence="7">Lacks conserved residue(s) required for the propagation of feature annotation.</text>
</comment>
<evidence type="ECO:0000256" key="2">
    <source>
        <dbReference type="ARBA" id="ARBA00007145"/>
    </source>
</evidence>
<dbReference type="InterPro" id="IPR003010">
    <property type="entry name" value="C-N_Hydrolase"/>
</dbReference>
<dbReference type="InterPro" id="IPR022310">
    <property type="entry name" value="NAD/GMP_synthase"/>
</dbReference>
<feature type="domain" description="CN hydrolase" evidence="10">
    <location>
        <begin position="1"/>
        <end position="241"/>
    </location>
</feature>
<dbReference type="CDD" id="cd07570">
    <property type="entry name" value="GAT_Gln-NAD-synth"/>
    <property type="match status" value="1"/>
</dbReference>
<feature type="active site" description="Proton acceptor; for glutaminase activity" evidence="7">
    <location>
        <position position="41"/>
    </location>
</feature>
<feature type="binding site" evidence="7">
    <location>
        <position position="501"/>
    </location>
    <ligand>
        <name>deamido-NAD(+)</name>
        <dbReference type="ChEBI" id="CHEBI:58437"/>
        <note>ligand shared between two neighboring subunits</note>
    </ligand>
</feature>
<evidence type="ECO:0000256" key="3">
    <source>
        <dbReference type="ARBA" id="ARBA00022598"/>
    </source>
</evidence>
<dbReference type="Pfam" id="PF02540">
    <property type="entry name" value="NAD_synthase"/>
    <property type="match status" value="1"/>
</dbReference>
<evidence type="ECO:0000256" key="5">
    <source>
        <dbReference type="ARBA" id="ARBA00022840"/>
    </source>
</evidence>
<comment type="function">
    <text evidence="7">Catalyzes the ATP-dependent amidation of deamido-NAD to form NAD. Uses L-glutamine as a nitrogen source.</text>
</comment>
<feature type="binding site" evidence="7">
    <location>
        <begin position="280"/>
        <end position="287"/>
    </location>
    <ligand>
        <name>ATP</name>
        <dbReference type="ChEBI" id="CHEBI:30616"/>
    </ligand>
</feature>
<evidence type="ECO:0000256" key="4">
    <source>
        <dbReference type="ARBA" id="ARBA00022741"/>
    </source>
</evidence>
<dbReference type="RefSeq" id="WP_322776528.1">
    <property type="nucleotide sequence ID" value="NZ_JARJFB010000032.1"/>
</dbReference>
<evidence type="ECO:0000256" key="6">
    <source>
        <dbReference type="ARBA" id="ARBA00023027"/>
    </source>
</evidence>
<keyword evidence="4 7" id="KW-0547">Nucleotide-binding</keyword>
<evidence type="ECO:0000256" key="9">
    <source>
        <dbReference type="RuleBase" id="RU003811"/>
    </source>
</evidence>
<evidence type="ECO:0000256" key="7">
    <source>
        <dbReference type="HAMAP-Rule" id="MF_02090"/>
    </source>
</evidence>
<dbReference type="SUPFAM" id="SSF52402">
    <property type="entry name" value="Adenine nucleotide alpha hydrolases-like"/>
    <property type="match status" value="1"/>
</dbReference>
<evidence type="ECO:0000313" key="12">
    <source>
        <dbReference type="Proteomes" id="UP001291687"/>
    </source>
</evidence>
<dbReference type="NCBIfam" id="NF010588">
    <property type="entry name" value="PRK13981.1"/>
    <property type="match status" value="1"/>
</dbReference>
<organism evidence="11 12">
    <name type="scientific">Candidatus Megaera venefica</name>
    <dbReference type="NCBI Taxonomy" id="2055910"/>
    <lineage>
        <taxon>Bacteria</taxon>
        <taxon>Pseudomonadati</taxon>
        <taxon>Pseudomonadota</taxon>
        <taxon>Alphaproteobacteria</taxon>
        <taxon>Rickettsiales</taxon>
        <taxon>Rickettsiaceae</taxon>
        <taxon>Candidatus Megaera</taxon>
    </lineage>
</organism>
<sequence length="529" mass="59990">MKILVCQTKPKVGDLEENYNSILRHYQSALNLNADICLFPELAISGYFAEDLFTQKNFLEDIQIKVTKLISITEHTCLLLPTPILEQNGLLYNGVIAAKHGKVIGLTYKHELPNYGIFDEKRYFTNGIPSIIIINDKKIGIPICEDIWFNKVCNNLKEQGAELFLVPNGSPYEKGKMQERVNIVKQRFNETQVPIIYCNQALGHDGIVFDGRSFCYDGEVKVIGKAFETDQQLVEIVDNKFRCTTTYDLNLNIYDEIFYAMVLGLRDYVLGNGFTKVILGLSGGIDSALVAVIAQKALGKENVTSYMLPSKFTSKESVEDAENIANNLNIIFKSIDISKIFESFLLTLDKDIPIKESSITFQNLQSRIRGTILMAKANETGSLLITTGNKSEYATGYATIYGDMNGAFNPIKDIYKTELYELVRHINKTMNVIPQRVITKAPTAELAPGQKDSDSLPEYPILDRIIEDHIENNLDQYELSKKYDSELVQRIVKMVRKAEFKRKQSAPGVKISKRNFEKERRFPITNLYK</sequence>
<feature type="binding site" evidence="7">
    <location>
        <position position="387"/>
    </location>
    <ligand>
        <name>ATP</name>
        <dbReference type="ChEBI" id="CHEBI:30616"/>
    </ligand>
</feature>
<reference evidence="11 12" key="1">
    <citation type="submission" date="2023-03" db="EMBL/GenBank/DDBJ databases">
        <title>Host association and intracellularity evolved multiple times independently in the Rickettsiales.</title>
        <authorList>
            <person name="Castelli M."/>
            <person name="Nardi T."/>
            <person name="Gammuto L."/>
            <person name="Bellinzona G."/>
            <person name="Sabaneyeva E."/>
            <person name="Potekhin A."/>
            <person name="Serra V."/>
            <person name="Petroni G."/>
            <person name="Sassera D."/>
        </authorList>
    </citation>
    <scope>NUCLEOTIDE SEQUENCE [LARGE SCALE GENOMIC DNA]</scope>
    <source>
        <strain evidence="11 12">Sr 2-6</strain>
    </source>
</reference>
<evidence type="ECO:0000259" key="10">
    <source>
        <dbReference type="PROSITE" id="PS50263"/>
    </source>
</evidence>
<comment type="similarity">
    <text evidence="9">Belongs to the NAD synthetase family.</text>
</comment>
<dbReference type="InterPro" id="IPR014729">
    <property type="entry name" value="Rossmann-like_a/b/a_fold"/>
</dbReference>
<dbReference type="InterPro" id="IPR014445">
    <property type="entry name" value="Gln-dep_NAD_synthase"/>
</dbReference>
<dbReference type="PANTHER" id="PTHR23090:SF9">
    <property type="entry name" value="GLUTAMINE-DEPENDENT NAD(+) SYNTHETASE"/>
    <property type="match status" value="1"/>
</dbReference>
<dbReference type="InterPro" id="IPR036526">
    <property type="entry name" value="C-N_Hydrolase_sf"/>
</dbReference>
<evidence type="ECO:0000256" key="8">
    <source>
        <dbReference type="PIRNR" id="PIRNR006630"/>
    </source>
</evidence>
<feature type="binding site" evidence="7">
    <location>
        <position position="115"/>
    </location>
    <ligand>
        <name>L-glutamine</name>
        <dbReference type="ChEBI" id="CHEBI:58359"/>
    </ligand>
</feature>
<comment type="pathway">
    <text evidence="1 7 8">Cofactor biosynthesis; NAD(+) biosynthesis; NAD(+) from deamido-NAD(+) (L-Gln route): step 1/1.</text>
</comment>
<proteinExistence type="inferred from homology"/>
<comment type="caution">
    <text evidence="11">The sequence shown here is derived from an EMBL/GenBank/DDBJ whole genome shotgun (WGS) entry which is preliminary data.</text>
</comment>
<dbReference type="Gene3D" id="3.60.110.10">
    <property type="entry name" value="Carbon-nitrogen hydrolase"/>
    <property type="match status" value="1"/>
</dbReference>
<evidence type="ECO:0000313" key="11">
    <source>
        <dbReference type="EMBL" id="MEA0970624.1"/>
    </source>
</evidence>